<evidence type="ECO:0000313" key="2">
    <source>
        <dbReference type="EMBL" id="PCI79927.1"/>
    </source>
</evidence>
<comment type="caution">
    <text evidence="2">The sequence shown here is derived from an EMBL/GenBank/DDBJ whole genome shotgun (WGS) entry which is preliminary data.</text>
</comment>
<dbReference type="InterPro" id="IPR013560">
    <property type="entry name" value="DUF1722"/>
</dbReference>
<dbReference type="PIRSF" id="PIRSF037004">
    <property type="entry name" value="UCP037004"/>
    <property type="match status" value="1"/>
</dbReference>
<dbReference type="AlphaFoldDB" id="A0A2A4XD12"/>
<dbReference type="Pfam" id="PF08349">
    <property type="entry name" value="DUF1722"/>
    <property type="match status" value="1"/>
</dbReference>
<proteinExistence type="predicted"/>
<dbReference type="PANTHER" id="PTHR30087:SF0">
    <property type="entry name" value="INNER MEMBRANE PROTEIN"/>
    <property type="match status" value="1"/>
</dbReference>
<dbReference type="PANTHER" id="PTHR30087">
    <property type="entry name" value="INNER MEMBRANE PROTEIN"/>
    <property type="match status" value="1"/>
</dbReference>
<reference evidence="3" key="1">
    <citation type="submission" date="2017-08" db="EMBL/GenBank/DDBJ databases">
        <title>A dynamic microbial community with high functional redundancy inhabits the cold, oxic subseafloor aquifer.</title>
        <authorList>
            <person name="Tully B.J."/>
            <person name="Wheat C.G."/>
            <person name="Glazer B.T."/>
            <person name="Huber J.A."/>
        </authorList>
    </citation>
    <scope>NUCLEOTIDE SEQUENCE [LARGE SCALE GENOMIC DNA]</scope>
</reference>
<dbReference type="Pfam" id="PF04463">
    <property type="entry name" value="2-thiour_desulf"/>
    <property type="match status" value="1"/>
</dbReference>
<dbReference type="InterPro" id="IPR017087">
    <property type="entry name" value="UCP037004"/>
</dbReference>
<sequence length="327" mass="37417">MIAEEISEEIEGQQSKIPVGISSCLLGEKVRYDGGHKNNSYIAKTLGQYFDFQAFCPELDIGLGIPRKPIRLSRKGSDVIRCTPLGNPELDFTEALAKSADEKKQWHSSLCGYILKKDSPSCGMERVKIWDDAVPIREGVGIYAGKMMENFPYLPVEEEGRLGDAVPRENFIQRVFIMHRWKQLKEQGMTLNDLLKFHARHELIIMSRDQNGYCGLEQMLAAAHKDNVREVAEEYLLSLMRALKIPATRGNHVNVLQHIQGYLKKPLDADDKLELTETVEKYRRGQLPLIVPITLLNHFFRKQPDEYIANSWYMNPCPEEMSLQNPI</sequence>
<accession>A0A2A4XD12</accession>
<organism evidence="2 3">
    <name type="scientific">SAR86 cluster bacterium</name>
    <dbReference type="NCBI Taxonomy" id="2030880"/>
    <lineage>
        <taxon>Bacteria</taxon>
        <taxon>Pseudomonadati</taxon>
        <taxon>Pseudomonadota</taxon>
        <taxon>Gammaproteobacteria</taxon>
        <taxon>SAR86 cluster</taxon>
    </lineage>
</organism>
<evidence type="ECO:0000313" key="3">
    <source>
        <dbReference type="Proteomes" id="UP000218767"/>
    </source>
</evidence>
<dbReference type="Proteomes" id="UP000218767">
    <property type="component" value="Unassembled WGS sequence"/>
</dbReference>
<name>A0A2A4XD12_9GAMM</name>
<dbReference type="EMBL" id="NVUL01000013">
    <property type="protein sequence ID" value="PCI79927.1"/>
    <property type="molecule type" value="Genomic_DNA"/>
</dbReference>
<feature type="domain" description="DUF1722" evidence="1">
    <location>
        <begin position="203"/>
        <end position="318"/>
    </location>
</feature>
<gene>
    <name evidence="2" type="ORF">COB20_03785</name>
</gene>
<dbReference type="InterPro" id="IPR007553">
    <property type="entry name" value="2-thiour_desulf"/>
</dbReference>
<protein>
    <recommendedName>
        <fullName evidence="1">DUF1722 domain-containing protein</fullName>
    </recommendedName>
</protein>
<evidence type="ECO:0000259" key="1">
    <source>
        <dbReference type="Pfam" id="PF08349"/>
    </source>
</evidence>